<dbReference type="Gene3D" id="2.40.10.10">
    <property type="entry name" value="Trypsin-like serine proteases"/>
    <property type="match status" value="5"/>
</dbReference>
<dbReference type="PROSITE" id="PS00135">
    <property type="entry name" value="TRYPSIN_SER"/>
    <property type="match status" value="1"/>
</dbReference>
<feature type="coiled-coil region" evidence="2">
    <location>
        <begin position="410"/>
        <end position="437"/>
    </location>
</feature>
<protein>
    <recommendedName>
        <fullName evidence="3">Peptidase S1 domain-containing protein</fullName>
    </recommendedName>
</protein>
<dbReference type="InterPro" id="IPR043504">
    <property type="entry name" value="Peptidase_S1_PA_chymotrypsin"/>
</dbReference>
<dbReference type="PANTHER" id="PTHR24260:SF147">
    <property type="entry name" value="EG:BACR7A4.3 PROTEIN-RELATED"/>
    <property type="match status" value="1"/>
</dbReference>
<dbReference type="PROSITE" id="PS50240">
    <property type="entry name" value="TRYPSIN_DOM"/>
    <property type="match status" value="3"/>
</dbReference>
<dbReference type="STRING" id="30066.A0A182V863"/>
<dbReference type="VEuPathDB" id="VectorBase:AMEM21_002583"/>
<dbReference type="GO" id="GO:0006508">
    <property type="term" value="P:proteolysis"/>
    <property type="evidence" value="ECO:0007669"/>
    <property type="project" value="InterPro"/>
</dbReference>
<dbReference type="VEuPathDB" id="VectorBase:AMEM21_000969"/>
<dbReference type="AlphaFoldDB" id="A0A182V863"/>
<evidence type="ECO:0000313" key="5">
    <source>
        <dbReference type="Proteomes" id="UP000075903"/>
    </source>
</evidence>
<dbReference type="VEuPathDB" id="VectorBase:AMEM21_008282"/>
<dbReference type="InterPro" id="IPR001254">
    <property type="entry name" value="Trypsin_dom"/>
</dbReference>
<dbReference type="InterPro" id="IPR009003">
    <property type="entry name" value="Peptidase_S1_PA"/>
</dbReference>
<evidence type="ECO:0000256" key="2">
    <source>
        <dbReference type="SAM" id="Coils"/>
    </source>
</evidence>
<dbReference type="VEuPathDB" id="VectorBase:AMEM010505"/>
<organism evidence="4 5">
    <name type="scientific">Anopheles merus</name>
    <name type="common">Mosquito</name>
    <dbReference type="NCBI Taxonomy" id="30066"/>
    <lineage>
        <taxon>Eukaryota</taxon>
        <taxon>Metazoa</taxon>
        <taxon>Ecdysozoa</taxon>
        <taxon>Arthropoda</taxon>
        <taxon>Hexapoda</taxon>
        <taxon>Insecta</taxon>
        <taxon>Pterygota</taxon>
        <taxon>Neoptera</taxon>
        <taxon>Endopterygota</taxon>
        <taxon>Diptera</taxon>
        <taxon>Nematocera</taxon>
        <taxon>Culicoidea</taxon>
        <taxon>Culicidae</taxon>
        <taxon>Anophelinae</taxon>
        <taxon>Anopheles</taxon>
    </lineage>
</organism>
<evidence type="ECO:0000256" key="1">
    <source>
        <dbReference type="ARBA" id="ARBA00024195"/>
    </source>
</evidence>
<dbReference type="GO" id="GO:0004252">
    <property type="term" value="F:serine-type endopeptidase activity"/>
    <property type="evidence" value="ECO:0007669"/>
    <property type="project" value="InterPro"/>
</dbReference>
<dbReference type="PANTHER" id="PTHR24260">
    <property type="match status" value="1"/>
</dbReference>
<dbReference type="Pfam" id="PF00089">
    <property type="entry name" value="Trypsin"/>
    <property type="match status" value="5"/>
</dbReference>
<feature type="domain" description="Peptidase S1" evidence="3">
    <location>
        <begin position="462"/>
        <end position="666"/>
    </location>
</feature>
<feature type="domain" description="Peptidase S1" evidence="3">
    <location>
        <begin position="1013"/>
        <end position="1279"/>
    </location>
</feature>
<feature type="domain" description="Peptidase S1" evidence="3">
    <location>
        <begin position="714"/>
        <end position="950"/>
    </location>
</feature>
<name>A0A182V863_ANOME</name>
<sequence length="1279" mass="144993">MIIAPNITHPLPFEACKEGLISIIFVLEMLRWTHGDSGGPLHIRLQHNYKVTPFLVGLTSFGRPCGQSHPGVYTRIAPFRSWIVETLQNNGLTGLRNSDFDPADCALRHVAIRQLAISNVVTNQSGVFESFDIQRELQPSHVLHAERTDVWVRDTPVLDEKLYNVIEIHLHPNYINGSYYNNIAILKIDRSFNTLPACIWNAPNLPDRLIEIATVGRVDLIIYQYKENTIYDPSYASLTPRVYTYDNTHCLLADQYKKNLVQGLAPQHLCFGNDPFLVPEVCNLTSGGPLQRSVFRLQRHYKHVYGISLFGRDCGYGEPAVAVRLHAHMNWLESVLLPAKLSSQNSHSLDAVQFINSDLELFDRCDFYDESVGLCVPTERCRRVRQRLEQNEAMIFCGNGTIICCLPKDVLDDEQLLNDEDQQLEDCENRYESFRRRNFFISAELPQPKPHIFNHNYSNHLCIPFTILIASGTDVAPDVARMGDLNIYSDDDDEFPQQLRIVKVIRHQQHRFSAKYYDVALMQLEKNITVHETVAPACLWLDDEVRFPKLYAAGWGRTGFGEDKTNILLKVDLTPMNNTQCSKFYTSSERGLRNGLHAHHLCAGDEKMDTCPGDSGGPLHVKLLHNAKMTPFLVGVTSFGKPCGQANPGVYARVSSFVEWIIETLQKEGELATVHKFQPWTCALRYVHVREYEDDVVVSRSNNFETYDSDKAHLVGGDSRQRVDIFWENSIVPSRHNCSGVLIERDAIATLADCASHMGSTPSRVRLSNGNFINVSETIVHPKYNPAAGPYYNNIAILKLPFPVSIIPACVWYNDTIPDPQFEVIGKGRADLVGYNRDERVTTLDPTIIGISPRATLHSNNECRLAEQYRTLLKNGLQNEHICFQNKPFLVPATCDQHLGGPIEREMWRYSKYFNYAYGMNLFGRDCGFGEPAVAVRFNAHKPWIESVLLPEIANHRKSSTTGSKDEVIFIDPDLRLNDRCSYSGGVQGVCVAHDRCPSIRQRMSNGDSIIICSGGSVVCCPRTDVTSNPSEIEREFNECGQRYAQLRKQRQQQWEGFQPLRLRLPHFAEVGWEEGSEIRFQCIAYLISTRAVVTSASCLLSKEFEPTVVRLGNIRSGPQTTNIAIIPIGTVEIHPEFNQTTFENNIALLKLTLPVQPTVYMFPGCLWQNKTYSPVESAIFRGGNGFDPIHPMYVRDCNVRFARTFSDPRITCMVPGVYGTGEHCYPTGSPIIFRQNEDNNLFTEYLVNIYSHGRCNSTSLRIVHRIAMYIDWFKEVLK</sequence>
<reference evidence="4" key="1">
    <citation type="submission" date="2020-05" db="UniProtKB">
        <authorList>
            <consortium name="EnsemblMetazoa"/>
        </authorList>
    </citation>
    <scope>IDENTIFICATION</scope>
    <source>
        <strain evidence="4">MAF</strain>
    </source>
</reference>
<dbReference type="InterPro" id="IPR033116">
    <property type="entry name" value="TRYPSIN_SER"/>
</dbReference>
<dbReference type="SMART" id="SM00020">
    <property type="entry name" value="Tryp_SPc"/>
    <property type="match status" value="1"/>
</dbReference>
<proteinExistence type="inferred from homology"/>
<dbReference type="Proteomes" id="UP000075903">
    <property type="component" value="Unassembled WGS sequence"/>
</dbReference>
<dbReference type="CDD" id="cd00190">
    <property type="entry name" value="Tryp_SPc"/>
    <property type="match status" value="1"/>
</dbReference>
<dbReference type="InterPro" id="IPR051333">
    <property type="entry name" value="CLIP_Serine_Protease"/>
</dbReference>
<dbReference type="EnsemblMetazoa" id="AMEM010505-RA">
    <property type="protein sequence ID" value="AMEM010505-PA"/>
    <property type="gene ID" value="AMEM010505"/>
</dbReference>
<comment type="similarity">
    <text evidence="1">Belongs to the peptidase S1 family. CLIP subfamily.</text>
</comment>
<dbReference type="SUPFAM" id="SSF50494">
    <property type="entry name" value="Trypsin-like serine proteases"/>
    <property type="match status" value="5"/>
</dbReference>
<accession>A0A182V863</accession>
<keyword evidence="5" id="KW-1185">Reference proteome</keyword>
<evidence type="ECO:0000313" key="4">
    <source>
        <dbReference type="EnsemblMetazoa" id="AMEM010505-PA"/>
    </source>
</evidence>
<keyword evidence="2" id="KW-0175">Coiled coil</keyword>
<evidence type="ECO:0000259" key="3">
    <source>
        <dbReference type="PROSITE" id="PS50240"/>
    </source>
</evidence>